<evidence type="ECO:0000256" key="2">
    <source>
        <dbReference type="ARBA" id="ARBA00022723"/>
    </source>
</evidence>
<keyword evidence="6" id="KW-0539">Nucleus</keyword>
<dbReference type="SUPFAM" id="SSF57667">
    <property type="entry name" value="beta-beta-alpha zinc fingers"/>
    <property type="match status" value="1"/>
</dbReference>
<feature type="domain" description="C2H2-type" evidence="8">
    <location>
        <begin position="56"/>
        <end position="83"/>
    </location>
</feature>
<evidence type="ECO:0000256" key="7">
    <source>
        <dbReference type="PROSITE-ProRule" id="PRU00042"/>
    </source>
</evidence>
<dbReference type="InterPro" id="IPR013087">
    <property type="entry name" value="Znf_C2H2_type"/>
</dbReference>
<protein>
    <recommendedName>
        <fullName evidence="8">C2H2-type domain-containing protein</fullName>
    </recommendedName>
</protein>
<dbReference type="PANTHER" id="PTHR16515">
    <property type="entry name" value="PR DOMAIN ZINC FINGER PROTEIN"/>
    <property type="match status" value="1"/>
</dbReference>
<comment type="subcellular location">
    <subcellularLocation>
        <location evidence="1">Nucleus</location>
    </subcellularLocation>
</comment>
<dbReference type="PROSITE" id="PS00028">
    <property type="entry name" value="ZINC_FINGER_C2H2_1"/>
    <property type="match status" value="3"/>
</dbReference>
<dbReference type="InterPro" id="IPR036236">
    <property type="entry name" value="Znf_C2H2_sf"/>
</dbReference>
<sequence length="315" mass="36569">MICKVCFMDCNTTIEQKAHERKHENIYSCHFCSSKFASEYHCQMHFNDHMKLIKPNECRYCGKRFYNETSLVIHMHHHLNVKCHICGLVFEDDIIFLKHMNGHGKKKLELFMKNVNKFDEDESNLEALLNFYNNRTNSVLLKTKYFNSDSDILDCVDNMVSSISHVINLVPKHVSWANKCDMSCHICKVGKETTKDLLEHYNESHPRNRTCVFCGRRSKSVSMTRRHVVTHLKTDKVNSGADTEDKNIVLSKNNGGNSLECVICLKKFATKGKRNYHMLLVHKKILYRAQGRRTSWGWGSHPPPMLANNLKVGNF</sequence>
<accession>A0ABN7PB70</accession>
<dbReference type="Proteomes" id="UP001153148">
    <property type="component" value="Unassembled WGS sequence"/>
</dbReference>
<evidence type="ECO:0000256" key="3">
    <source>
        <dbReference type="ARBA" id="ARBA00022737"/>
    </source>
</evidence>
<keyword evidence="10" id="KW-1185">Reference proteome</keyword>
<dbReference type="SMART" id="SM00355">
    <property type="entry name" value="ZnF_C2H2"/>
    <property type="match status" value="7"/>
</dbReference>
<proteinExistence type="predicted"/>
<dbReference type="EMBL" id="CAJPIN010039044">
    <property type="protein sequence ID" value="CAG2065032.1"/>
    <property type="molecule type" value="Genomic_DNA"/>
</dbReference>
<evidence type="ECO:0000256" key="1">
    <source>
        <dbReference type="ARBA" id="ARBA00004123"/>
    </source>
</evidence>
<dbReference type="Gene3D" id="3.30.160.60">
    <property type="entry name" value="Classic Zinc Finger"/>
    <property type="match status" value="2"/>
</dbReference>
<evidence type="ECO:0000256" key="6">
    <source>
        <dbReference type="ARBA" id="ARBA00023242"/>
    </source>
</evidence>
<dbReference type="PANTHER" id="PTHR16515:SF66">
    <property type="entry name" value="C2H2-TYPE DOMAIN-CONTAINING PROTEIN"/>
    <property type="match status" value="1"/>
</dbReference>
<dbReference type="InterPro" id="IPR050331">
    <property type="entry name" value="Zinc_finger"/>
</dbReference>
<keyword evidence="5" id="KW-0862">Zinc</keyword>
<evidence type="ECO:0000256" key="5">
    <source>
        <dbReference type="ARBA" id="ARBA00022833"/>
    </source>
</evidence>
<comment type="caution">
    <text evidence="9">The sequence shown here is derived from an EMBL/GenBank/DDBJ whole genome shotgun (WGS) entry which is preliminary data.</text>
</comment>
<evidence type="ECO:0000313" key="9">
    <source>
        <dbReference type="EMBL" id="CAG2065032.1"/>
    </source>
</evidence>
<feature type="non-terminal residue" evidence="9">
    <location>
        <position position="315"/>
    </location>
</feature>
<evidence type="ECO:0000256" key="4">
    <source>
        <dbReference type="ARBA" id="ARBA00022771"/>
    </source>
</evidence>
<keyword evidence="2" id="KW-0479">Metal-binding</keyword>
<organism evidence="9 10">
    <name type="scientific">Timema podura</name>
    <name type="common">Walking stick</name>
    <dbReference type="NCBI Taxonomy" id="61482"/>
    <lineage>
        <taxon>Eukaryota</taxon>
        <taxon>Metazoa</taxon>
        <taxon>Ecdysozoa</taxon>
        <taxon>Arthropoda</taxon>
        <taxon>Hexapoda</taxon>
        <taxon>Insecta</taxon>
        <taxon>Pterygota</taxon>
        <taxon>Neoptera</taxon>
        <taxon>Polyneoptera</taxon>
        <taxon>Phasmatodea</taxon>
        <taxon>Timematodea</taxon>
        <taxon>Timematoidea</taxon>
        <taxon>Timematidae</taxon>
        <taxon>Timema</taxon>
    </lineage>
</organism>
<reference evidence="9" key="1">
    <citation type="submission" date="2021-03" db="EMBL/GenBank/DDBJ databases">
        <authorList>
            <person name="Tran Van P."/>
        </authorList>
    </citation>
    <scope>NUCLEOTIDE SEQUENCE</scope>
</reference>
<name>A0ABN7PB70_TIMPD</name>
<dbReference type="PROSITE" id="PS50157">
    <property type="entry name" value="ZINC_FINGER_C2H2_2"/>
    <property type="match status" value="1"/>
</dbReference>
<keyword evidence="3" id="KW-0677">Repeat</keyword>
<evidence type="ECO:0000259" key="8">
    <source>
        <dbReference type="PROSITE" id="PS50157"/>
    </source>
</evidence>
<gene>
    <name evidence="9" type="ORF">TPAB3V08_LOCUS11976</name>
</gene>
<evidence type="ECO:0000313" key="10">
    <source>
        <dbReference type="Proteomes" id="UP001153148"/>
    </source>
</evidence>
<keyword evidence="4 7" id="KW-0863">Zinc-finger</keyword>